<protein>
    <submittedName>
        <fullName evidence="1">Uncharacterized protein</fullName>
    </submittedName>
</protein>
<dbReference type="AlphaFoldDB" id="T1KL15"/>
<name>T1KL15_TETUR</name>
<dbReference type="EMBL" id="CAEY01000202">
    <property type="status" value="NOT_ANNOTATED_CDS"/>
    <property type="molecule type" value="Genomic_DNA"/>
</dbReference>
<sequence>MNLPEAATFETPDSLLKLMDSKPADFIRLAALQSIASYKHNVGLFYKEASRYESTLADSTIKQLDILHNEIDKLNITSPATPSVTKSLRIVLERFKLIINMFSCSRF</sequence>
<dbReference type="Proteomes" id="UP000015104">
    <property type="component" value="Unassembled WGS sequence"/>
</dbReference>
<accession>T1KL15</accession>
<reference evidence="2" key="1">
    <citation type="submission" date="2011-08" db="EMBL/GenBank/DDBJ databases">
        <authorList>
            <person name="Rombauts S."/>
        </authorList>
    </citation>
    <scope>NUCLEOTIDE SEQUENCE</scope>
    <source>
        <strain evidence="2">London</strain>
    </source>
</reference>
<keyword evidence="2" id="KW-1185">Reference proteome</keyword>
<organism evidence="1 2">
    <name type="scientific">Tetranychus urticae</name>
    <name type="common">Two-spotted spider mite</name>
    <dbReference type="NCBI Taxonomy" id="32264"/>
    <lineage>
        <taxon>Eukaryota</taxon>
        <taxon>Metazoa</taxon>
        <taxon>Ecdysozoa</taxon>
        <taxon>Arthropoda</taxon>
        <taxon>Chelicerata</taxon>
        <taxon>Arachnida</taxon>
        <taxon>Acari</taxon>
        <taxon>Acariformes</taxon>
        <taxon>Trombidiformes</taxon>
        <taxon>Prostigmata</taxon>
        <taxon>Eleutherengona</taxon>
        <taxon>Raphignathae</taxon>
        <taxon>Tetranychoidea</taxon>
        <taxon>Tetranychidae</taxon>
        <taxon>Tetranychus</taxon>
    </lineage>
</organism>
<evidence type="ECO:0000313" key="1">
    <source>
        <dbReference type="EnsemblMetazoa" id="tetur14g00800.1"/>
    </source>
</evidence>
<dbReference type="EnsemblMetazoa" id="tetur14g00800.1">
    <property type="protein sequence ID" value="tetur14g00800.1"/>
    <property type="gene ID" value="tetur14g00800"/>
</dbReference>
<proteinExistence type="predicted"/>
<dbReference type="HOGENOM" id="CLU_2213242_0_0_1"/>
<reference evidence="1" key="2">
    <citation type="submission" date="2015-06" db="UniProtKB">
        <authorList>
            <consortium name="EnsemblMetazoa"/>
        </authorList>
    </citation>
    <scope>IDENTIFICATION</scope>
</reference>
<evidence type="ECO:0000313" key="2">
    <source>
        <dbReference type="Proteomes" id="UP000015104"/>
    </source>
</evidence>